<proteinExistence type="predicted"/>
<sequence length="182" mass="19709">MSPTGGRESAQGRGGPNARDRGSRLILFGGYPAGWRIDATEDVIRQREAVMTLTATGWGQDNPACRQIFSSTFMPGATAGGLTWFNEFQRATTSPANAVISLSTFGDIDVRAQPTKVRLPTLVFRSLRDQRIPAATGRDIAATIHAAEFLGLESDGHLLLGREPASRVFVDAVHEFLAWPLQ</sequence>
<reference evidence="2" key="1">
    <citation type="submission" date="2019-06" db="EMBL/GenBank/DDBJ databases">
        <authorList>
            <person name="Murdoch R.W."/>
            <person name="Fathepure B."/>
        </authorList>
    </citation>
    <scope>NUCLEOTIDE SEQUENCE</scope>
</reference>
<protein>
    <recommendedName>
        <fullName evidence="3">Alpha/beta hydrolase family</fullName>
    </recommendedName>
</protein>
<dbReference type="AlphaFoldDB" id="A0A5B8RAV9"/>
<dbReference type="EMBL" id="MN079096">
    <property type="protein sequence ID" value="QEA05203.1"/>
    <property type="molecule type" value="Genomic_DNA"/>
</dbReference>
<evidence type="ECO:0000313" key="2">
    <source>
        <dbReference type="EMBL" id="QEA05203.1"/>
    </source>
</evidence>
<name>A0A5B8RAV9_9ZZZZ</name>
<evidence type="ECO:0008006" key="3">
    <source>
        <dbReference type="Google" id="ProtNLM"/>
    </source>
</evidence>
<gene>
    <name evidence="2" type="ORF">KBTEX_01522</name>
</gene>
<dbReference type="InterPro" id="IPR029058">
    <property type="entry name" value="AB_hydrolase_fold"/>
</dbReference>
<dbReference type="Gene3D" id="3.40.50.1820">
    <property type="entry name" value="alpha/beta hydrolase"/>
    <property type="match status" value="1"/>
</dbReference>
<evidence type="ECO:0000256" key="1">
    <source>
        <dbReference type="SAM" id="MobiDB-lite"/>
    </source>
</evidence>
<organism evidence="2">
    <name type="scientific">uncultured organism</name>
    <dbReference type="NCBI Taxonomy" id="155900"/>
    <lineage>
        <taxon>unclassified sequences</taxon>
        <taxon>environmental samples</taxon>
    </lineage>
</organism>
<accession>A0A5B8RAV9</accession>
<dbReference type="SUPFAM" id="SSF53474">
    <property type="entry name" value="alpha/beta-Hydrolases"/>
    <property type="match status" value="1"/>
</dbReference>
<feature type="region of interest" description="Disordered" evidence="1">
    <location>
        <begin position="1"/>
        <end position="23"/>
    </location>
</feature>